<dbReference type="PANTHER" id="PTHR38755:SF1">
    <property type="entry name" value="METHYLENE-TETRAHYDROFOLATE REDUCTASE C-TERMINAL DOMAIN-CONTAINING PROTEIN"/>
    <property type="match status" value="1"/>
</dbReference>
<dbReference type="AlphaFoldDB" id="A0A7C3V2C0"/>
<accession>A0A7C3V2C0</accession>
<organism evidence="2">
    <name type="scientific">Desulfobacca acetoxidans</name>
    <dbReference type="NCBI Taxonomy" id="60893"/>
    <lineage>
        <taxon>Bacteria</taxon>
        <taxon>Pseudomonadati</taxon>
        <taxon>Thermodesulfobacteriota</taxon>
        <taxon>Desulfobaccia</taxon>
        <taxon>Desulfobaccales</taxon>
        <taxon>Desulfobaccaceae</taxon>
        <taxon>Desulfobacca</taxon>
    </lineage>
</organism>
<dbReference type="EMBL" id="DTMF01000096">
    <property type="protein sequence ID" value="HGF33462.1"/>
    <property type="molecule type" value="Genomic_DNA"/>
</dbReference>
<sequence>MIATTKKPLAEVLEALQGCQKVALVGCDGCAKVCLTGGVDEVADLAQQLKAAGKDIVFEVAPERTCNVAKSAPILEPLKDKIAESDALLVLGCGGAVQITRHLTEKLGLTKPVKAALNSVGHMDTLVPGAKAMEECSDCGDCILNETGGICPVTLCAKGLLNGPCGGAENGKCEVDPERDCAWILIYNRLSALGEVDRLRRYLEPKDFSKGSRPRTLHIKEGRVS</sequence>
<proteinExistence type="predicted"/>
<dbReference type="InterPro" id="IPR022026">
    <property type="entry name" value="DUF5981"/>
</dbReference>
<feature type="domain" description="Methylene-tetrahydrofolate reductase C-terminal-like" evidence="1">
    <location>
        <begin position="132"/>
        <end position="209"/>
    </location>
</feature>
<gene>
    <name evidence="2" type="ORF">ENW96_03605</name>
</gene>
<name>A0A7C3V2C0_9BACT</name>
<evidence type="ECO:0000259" key="1">
    <source>
        <dbReference type="Pfam" id="PF12225"/>
    </source>
</evidence>
<reference evidence="2" key="1">
    <citation type="journal article" date="2020" name="mSystems">
        <title>Genome- and Community-Level Interaction Insights into Carbon Utilization and Element Cycling Functions of Hydrothermarchaeota in Hydrothermal Sediment.</title>
        <authorList>
            <person name="Zhou Z."/>
            <person name="Liu Y."/>
            <person name="Xu W."/>
            <person name="Pan J."/>
            <person name="Luo Z.H."/>
            <person name="Li M."/>
        </authorList>
    </citation>
    <scope>NUCLEOTIDE SEQUENCE [LARGE SCALE GENOMIC DNA]</scope>
    <source>
        <strain evidence="2">SpSt-897</strain>
    </source>
</reference>
<protein>
    <submittedName>
        <fullName evidence="2">5,10-methylenetetrahydrofolate reductase</fullName>
    </submittedName>
</protein>
<evidence type="ECO:0000313" key="2">
    <source>
        <dbReference type="EMBL" id="HGF33462.1"/>
    </source>
</evidence>
<dbReference type="Pfam" id="PF12225">
    <property type="entry name" value="DUF5981"/>
    <property type="match status" value="1"/>
</dbReference>
<comment type="caution">
    <text evidence="2">The sequence shown here is derived from an EMBL/GenBank/DDBJ whole genome shotgun (WGS) entry which is preliminary data.</text>
</comment>
<dbReference type="PANTHER" id="PTHR38755">
    <property type="entry name" value="5,10-METHYLENETETRAHYDROFOLATE REDUCTASE"/>
    <property type="match status" value="1"/>
</dbReference>